<dbReference type="GO" id="GO:0016301">
    <property type="term" value="F:kinase activity"/>
    <property type="evidence" value="ECO:0007669"/>
    <property type="project" value="UniProtKB-UniRule"/>
</dbReference>
<gene>
    <name evidence="4" type="ORF">M501DRAFT_1003739</name>
</gene>
<sequence length="330" mass="36183">MKVDEAVLKLLNLDPDRTSVVSHGGGGCSSASTLRITTKLSDGKEMNWFMKTGTGKDAEIMFEGEYASFRALHAACPTICPDAYGWGRFTSSPSTYFLVEDFLRLTSRSSSGSSGTSLATNLARLHTTPAPIPENYSKPMFGFPVTTCCGDTPQDNSWKEDWAEFFGENRLRFILARSEMANGSDAGLRELVEQTISQVVPRLLSASHLNNGEGVTPVVVHGDLWSGNASRGSIGDSTSVQDVVFDPSSCYAHSEYELGIMRMFGGFGKAFLREYHEICPKTEPSEEYEDRVQLYMLYHQLNHHALFGGGYRSGAVSVMKELLAKYGKGT</sequence>
<organism evidence="4 5">
    <name type="scientific">Patellaria atrata CBS 101060</name>
    <dbReference type="NCBI Taxonomy" id="1346257"/>
    <lineage>
        <taxon>Eukaryota</taxon>
        <taxon>Fungi</taxon>
        <taxon>Dikarya</taxon>
        <taxon>Ascomycota</taxon>
        <taxon>Pezizomycotina</taxon>
        <taxon>Dothideomycetes</taxon>
        <taxon>Dothideomycetes incertae sedis</taxon>
        <taxon>Patellariales</taxon>
        <taxon>Patellariaceae</taxon>
        <taxon>Patellaria</taxon>
    </lineage>
</organism>
<dbReference type="InterPro" id="IPR011009">
    <property type="entry name" value="Kinase-like_dom_sf"/>
</dbReference>
<comment type="caution">
    <text evidence="4">The sequence shown here is derived from an EMBL/GenBank/DDBJ whole genome shotgun (WGS) entry which is preliminary data.</text>
</comment>
<dbReference type="InterPro" id="IPR016477">
    <property type="entry name" value="Fructo-/Ketosamine-3-kinase"/>
</dbReference>
<reference evidence="4" key="1">
    <citation type="journal article" date="2020" name="Stud. Mycol.">
        <title>101 Dothideomycetes genomes: a test case for predicting lifestyles and emergence of pathogens.</title>
        <authorList>
            <person name="Haridas S."/>
            <person name="Albert R."/>
            <person name="Binder M."/>
            <person name="Bloem J."/>
            <person name="Labutti K."/>
            <person name="Salamov A."/>
            <person name="Andreopoulos B."/>
            <person name="Baker S."/>
            <person name="Barry K."/>
            <person name="Bills G."/>
            <person name="Bluhm B."/>
            <person name="Cannon C."/>
            <person name="Castanera R."/>
            <person name="Culley D."/>
            <person name="Daum C."/>
            <person name="Ezra D."/>
            <person name="Gonzalez J."/>
            <person name="Henrissat B."/>
            <person name="Kuo A."/>
            <person name="Liang C."/>
            <person name="Lipzen A."/>
            <person name="Lutzoni F."/>
            <person name="Magnuson J."/>
            <person name="Mondo S."/>
            <person name="Nolan M."/>
            <person name="Ohm R."/>
            <person name="Pangilinan J."/>
            <person name="Park H.-J."/>
            <person name="Ramirez L."/>
            <person name="Alfaro M."/>
            <person name="Sun H."/>
            <person name="Tritt A."/>
            <person name="Yoshinaga Y."/>
            <person name="Zwiers L.-H."/>
            <person name="Turgeon B."/>
            <person name="Goodwin S."/>
            <person name="Spatafora J."/>
            <person name="Crous P."/>
            <person name="Grigoriev I."/>
        </authorList>
    </citation>
    <scope>NUCLEOTIDE SEQUENCE</scope>
    <source>
        <strain evidence="4">CBS 101060</strain>
    </source>
</reference>
<dbReference type="Pfam" id="PF03881">
    <property type="entry name" value="Fructosamin_kin"/>
    <property type="match status" value="1"/>
</dbReference>
<dbReference type="FunFam" id="3.90.1200.10:FF:000018">
    <property type="entry name" value="Fructosamine-3-kinase, putative"/>
    <property type="match status" value="1"/>
</dbReference>
<evidence type="ECO:0000313" key="4">
    <source>
        <dbReference type="EMBL" id="KAF2839187.1"/>
    </source>
</evidence>
<dbReference type="PANTHER" id="PTHR12149">
    <property type="entry name" value="FRUCTOSAMINE 3 KINASE-RELATED PROTEIN"/>
    <property type="match status" value="1"/>
</dbReference>
<dbReference type="EC" id="2.7.1.172" evidence="1"/>
<dbReference type="EMBL" id="MU006095">
    <property type="protein sequence ID" value="KAF2839187.1"/>
    <property type="molecule type" value="Genomic_DNA"/>
</dbReference>
<accession>A0A9P4VRT6</accession>
<evidence type="ECO:0000256" key="3">
    <source>
        <dbReference type="PIRNR" id="PIRNR006221"/>
    </source>
</evidence>
<protein>
    <recommendedName>
        <fullName evidence="1">protein-ribulosamine 3-kinase</fullName>
        <ecNumber evidence="1">2.7.1.172</ecNumber>
    </recommendedName>
</protein>
<dbReference type="Proteomes" id="UP000799429">
    <property type="component" value="Unassembled WGS sequence"/>
</dbReference>
<evidence type="ECO:0000313" key="5">
    <source>
        <dbReference type="Proteomes" id="UP000799429"/>
    </source>
</evidence>
<evidence type="ECO:0000256" key="1">
    <source>
        <dbReference type="ARBA" id="ARBA00011961"/>
    </source>
</evidence>
<keyword evidence="3" id="KW-0418">Kinase</keyword>
<name>A0A9P4VRT6_9PEZI</name>
<dbReference type="PANTHER" id="PTHR12149:SF8">
    <property type="entry name" value="PROTEIN-RIBULOSAMINE 3-KINASE"/>
    <property type="match status" value="1"/>
</dbReference>
<dbReference type="PROSITE" id="PS51257">
    <property type="entry name" value="PROKAR_LIPOPROTEIN"/>
    <property type="match status" value="1"/>
</dbReference>
<comment type="catalytic activity">
    <reaction evidence="2">
        <text>N(6)-D-ribulosyl-L-lysyl-[protein] + ATP = N(6)-(3-O-phospho-D-ribulosyl)-L-lysyl-[protein] + ADP + H(+)</text>
        <dbReference type="Rhea" id="RHEA:48432"/>
        <dbReference type="Rhea" id="RHEA-COMP:12103"/>
        <dbReference type="Rhea" id="RHEA-COMP:12104"/>
        <dbReference type="ChEBI" id="CHEBI:15378"/>
        <dbReference type="ChEBI" id="CHEBI:30616"/>
        <dbReference type="ChEBI" id="CHEBI:90418"/>
        <dbReference type="ChEBI" id="CHEBI:90420"/>
        <dbReference type="ChEBI" id="CHEBI:456216"/>
        <dbReference type="EC" id="2.7.1.172"/>
    </reaction>
    <physiologicalReaction direction="left-to-right" evidence="2">
        <dbReference type="Rhea" id="RHEA:48433"/>
    </physiologicalReaction>
</comment>
<dbReference type="AlphaFoldDB" id="A0A9P4VRT6"/>
<dbReference type="Gene3D" id="3.90.1200.10">
    <property type="match status" value="1"/>
</dbReference>
<dbReference type="OrthoDB" id="5772781at2759"/>
<evidence type="ECO:0000256" key="2">
    <source>
        <dbReference type="ARBA" id="ARBA00048655"/>
    </source>
</evidence>
<comment type="similarity">
    <text evidence="3">Belongs to the fructosamine kinase family.</text>
</comment>
<dbReference type="GO" id="GO:0102193">
    <property type="term" value="F:protein-ribulosamine 3-kinase activity"/>
    <property type="evidence" value="ECO:0007669"/>
    <property type="project" value="UniProtKB-EC"/>
</dbReference>
<dbReference type="SUPFAM" id="SSF56112">
    <property type="entry name" value="Protein kinase-like (PK-like)"/>
    <property type="match status" value="1"/>
</dbReference>
<keyword evidence="3" id="KW-0808">Transferase</keyword>
<keyword evidence="5" id="KW-1185">Reference proteome</keyword>
<dbReference type="PIRSF" id="PIRSF006221">
    <property type="entry name" value="Ketosamine-3-kinase"/>
    <property type="match status" value="1"/>
</dbReference>
<proteinExistence type="inferred from homology"/>